<dbReference type="InterPro" id="IPR037673">
    <property type="entry name" value="MSC/AndL"/>
</dbReference>
<organism evidence="11 12">
    <name type="scientific">Jatrophihabitans lederbergiae</name>
    <dbReference type="NCBI Taxonomy" id="3075547"/>
    <lineage>
        <taxon>Bacteria</taxon>
        <taxon>Bacillati</taxon>
        <taxon>Actinomycetota</taxon>
        <taxon>Actinomycetes</taxon>
        <taxon>Jatrophihabitantales</taxon>
        <taxon>Jatrophihabitantaceae</taxon>
        <taxon>Jatrophihabitans</taxon>
    </lineage>
</organism>
<evidence type="ECO:0000256" key="10">
    <source>
        <dbReference type="HAMAP-Rule" id="MF_00115"/>
    </source>
</evidence>
<evidence type="ECO:0000256" key="4">
    <source>
        <dbReference type="ARBA" id="ARBA00022475"/>
    </source>
</evidence>
<proteinExistence type="inferred from homology"/>
<comment type="caution">
    <text evidence="11">The sequence shown here is derived from an EMBL/GenBank/DDBJ whole genome shotgun (WGS) entry which is preliminary data.</text>
</comment>
<comment type="similarity">
    <text evidence="2 10">Belongs to the MscL family.</text>
</comment>
<protein>
    <recommendedName>
        <fullName evidence="10">Large-conductance mechanosensitive channel</fullName>
    </recommendedName>
</protein>
<comment type="function">
    <text evidence="10">Channel that opens in response to stretch forces in the membrane lipid bilayer. May participate in the regulation of osmotic pressure changes within the cell.</text>
</comment>
<accession>A0ABU2JF28</accession>
<dbReference type="SUPFAM" id="SSF81330">
    <property type="entry name" value="Gated mechanosensitive channel"/>
    <property type="match status" value="1"/>
</dbReference>
<keyword evidence="9 10" id="KW-0407">Ion channel</keyword>
<keyword evidence="6 10" id="KW-1133">Transmembrane helix</keyword>
<gene>
    <name evidence="10 11" type="primary">mscL</name>
    <name evidence="11" type="ORF">RM423_19585</name>
</gene>
<dbReference type="NCBIfam" id="TIGR00220">
    <property type="entry name" value="mscL"/>
    <property type="match status" value="1"/>
</dbReference>
<evidence type="ECO:0000313" key="12">
    <source>
        <dbReference type="Proteomes" id="UP001183176"/>
    </source>
</evidence>
<keyword evidence="7 10" id="KW-0406">Ion transport</keyword>
<evidence type="ECO:0000256" key="1">
    <source>
        <dbReference type="ARBA" id="ARBA00004651"/>
    </source>
</evidence>
<evidence type="ECO:0000256" key="2">
    <source>
        <dbReference type="ARBA" id="ARBA00007254"/>
    </source>
</evidence>
<keyword evidence="5 10" id="KW-0812">Transmembrane</keyword>
<reference evidence="12" key="1">
    <citation type="submission" date="2023-07" db="EMBL/GenBank/DDBJ databases">
        <title>30 novel species of actinomycetes from the DSMZ collection.</title>
        <authorList>
            <person name="Nouioui I."/>
        </authorList>
    </citation>
    <scope>NUCLEOTIDE SEQUENCE [LARGE SCALE GENOMIC DNA]</scope>
    <source>
        <strain evidence="12">DSM 44399</strain>
    </source>
</reference>
<dbReference type="RefSeq" id="WP_311424731.1">
    <property type="nucleotide sequence ID" value="NZ_JAVREH010000044.1"/>
</dbReference>
<evidence type="ECO:0000256" key="8">
    <source>
        <dbReference type="ARBA" id="ARBA00023136"/>
    </source>
</evidence>
<dbReference type="Pfam" id="PF01741">
    <property type="entry name" value="MscL"/>
    <property type="match status" value="1"/>
</dbReference>
<keyword evidence="8 10" id="KW-0472">Membrane</keyword>
<comment type="subcellular location">
    <subcellularLocation>
        <location evidence="1 10">Cell membrane</location>
        <topology evidence="1 10">Multi-pass membrane protein</topology>
    </subcellularLocation>
</comment>
<evidence type="ECO:0000256" key="9">
    <source>
        <dbReference type="ARBA" id="ARBA00023303"/>
    </source>
</evidence>
<keyword evidence="12" id="KW-1185">Reference proteome</keyword>
<evidence type="ECO:0000256" key="7">
    <source>
        <dbReference type="ARBA" id="ARBA00023065"/>
    </source>
</evidence>
<dbReference type="PANTHER" id="PTHR30266:SF2">
    <property type="entry name" value="LARGE-CONDUCTANCE MECHANOSENSITIVE CHANNEL"/>
    <property type="match status" value="1"/>
</dbReference>
<dbReference type="HAMAP" id="MF_00115">
    <property type="entry name" value="MscL"/>
    <property type="match status" value="1"/>
</dbReference>
<dbReference type="PROSITE" id="PS01327">
    <property type="entry name" value="MSCL"/>
    <property type="match status" value="1"/>
</dbReference>
<dbReference type="EMBL" id="JAVREH010000044">
    <property type="protein sequence ID" value="MDT0263585.1"/>
    <property type="molecule type" value="Genomic_DNA"/>
</dbReference>
<comment type="subunit">
    <text evidence="10">Homopentamer.</text>
</comment>
<dbReference type="PANTHER" id="PTHR30266">
    <property type="entry name" value="MECHANOSENSITIVE CHANNEL MSCL"/>
    <property type="match status" value="1"/>
</dbReference>
<keyword evidence="3 10" id="KW-0813">Transport</keyword>
<name>A0ABU2JF28_9ACTN</name>
<feature type="transmembrane region" description="Helical" evidence="10">
    <location>
        <begin position="12"/>
        <end position="31"/>
    </location>
</feature>
<sequence>MIKGFKEFVLRGNIVDLAIAVVIGSAFSRVVDAFVSAIVQPVLRSLPGASVSGWGFALRSGPRFVGADKKNVTYVDFSAIINSIVVFLMTAAVVYFIFVMPMNKLQRLRAKGLAPEPAAVPESTLLLRQIRDALGARPLDGTVPQHSGARSD</sequence>
<dbReference type="InterPro" id="IPR036019">
    <property type="entry name" value="MscL_channel"/>
</dbReference>
<evidence type="ECO:0000313" key="11">
    <source>
        <dbReference type="EMBL" id="MDT0263585.1"/>
    </source>
</evidence>
<keyword evidence="4 10" id="KW-1003">Cell membrane</keyword>
<dbReference type="Gene3D" id="1.10.1200.120">
    <property type="entry name" value="Large-conductance mechanosensitive channel, MscL, domain 1"/>
    <property type="match status" value="1"/>
</dbReference>
<evidence type="ECO:0000256" key="3">
    <source>
        <dbReference type="ARBA" id="ARBA00022448"/>
    </source>
</evidence>
<dbReference type="Proteomes" id="UP001183176">
    <property type="component" value="Unassembled WGS sequence"/>
</dbReference>
<dbReference type="InterPro" id="IPR001185">
    <property type="entry name" value="MS_channel"/>
</dbReference>
<evidence type="ECO:0000256" key="6">
    <source>
        <dbReference type="ARBA" id="ARBA00022989"/>
    </source>
</evidence>
<evidence type="ECO:0000256" key="5">
    <source>
        <dbReference type="ARBA" id="ARBA00022692"/>
    </source>
</evidence>
<dbReference type="PRINTS" id="PR01264">
    <property type="entry name" value="MECHCHANNEL"/>
</dbReference>
<dbReference type="InterPro" id="IPR019823">
    <property type="entry name" value="Mechanosensitive_channel_CS"/>
</dbReference>
<feature type="transmembrane region" description="Helical" evidence="10">
    <location>
        <begin position="79"/>
        <end position="99"/>
    </location>
</feature>